<accession>A0A6M4H1F2</accession>
<evidence type="ECO:0000313" key="2">
    <source>
        <dbReference type="Proteomes" id="UP000501534"/>
    </source>
</evidence>
<dbReference type="AlphaFoldDB" id="A0A6M4H1F2"/>
<gene>
    <name evidence="1" type="ORF">DSM104443_04270</name>
</gene>
<sequence>MTAPAFDPRVRDLAQNIYRDLVSKALQLTATSAEIKSDPAALARVAFKLSASFFTAEDELNAANLPKNQDFKVGLDDIAGWTTK</sequence>
<keyword evidence="2" id="KW-1185">Reference proteome</keyword>
<dbReference type="EMBL" id="CP053069">
    <property type="protein sequence ID" value="QJR13175.1"/>
    <property type="molecule type" value="Genomic_DNA"/>
</dbReference>
<organism evidence="1 2">
    <name type="scientific">Usitatibacter rugosus</name>
    <dbReference type="NCBI Taxonomy" id="2732067"/>
    <lineage>
        <taxon>Bacteria</taxon>
        <taxon>Pseudomonadati</taxon>
        <taxon>Pseudomonadota</taxon>
        <taxon>Betaproteobacteria</taxon>
        <taxon>Nitrosomonadales</taxon>
        <taxon>Usitatibacteraceae</taxon>
        <taxon>Usitatibacter</taxon>
    </lineage>
</organism>
<proteinExistence type="predicted"/>
<dbReference type="Proteomes" id="UP000501534">
    <property type="component" value="Chromosome"/>
</dbReference>
<dbReference type="RefSeq" id="WP_171096017.1">
    <property type="nucleotide sequence ID" value="NZ_CP053069.1"/>
</dbReference>
<evidence type="ECO:0000313" key="1">
    <source>
        <dbReference type="EMBL" id="QJR13175.1"/>
    </source>
</evidence>
<reference evidence="1 2" key="1">
    <citation type="submission" date="2020-04" db="EMBL/GenBank/DDBJ databases">
        <title>Usitatibacter rugosus gen. nov., sp. nov. and Usitatibacter palustris sp. nov., novel members of Usitatibacteraceae fam. nov. within the order Nitrosomonadales isolated from soil.</title>
        <authorList>
            <person name="Huber K.J."/>
            <person name="Neumann-Schaal M."/>
            <person name="Geppert A."/>
            <person name="Luckner M."/>
            <person name="Wanner G."/>
            <person name="Overmann J."/>
        </authorList>
    </citation>
    <scope>NUCLEOTIDE SEQUENCE [LARGE SCALE GENOMIC DNA]</scope>
    <source>
        <strain evidence="1 2">0125_3</strain>
    </source>
</reference>
<name>A0A6M4H1F2_9PROT</name>
<dbReference type="KEGG" id="uru:DSM104443_04270"/>
<protein>
    <submittedName>
        <fullName evidence="1">Uncharacterized protein</fullName>
    </submittedName>
</protein>